<name>A0A401HA09_AERPX</name>
<sequence>MCSGGPVKSLVSPDVVHGERLLHGGPPTSECRTVVFDFDGVMAEGFQGEVRPRPLGVALARRLIGRGYRVYVVSGRPEQERSLIARLLREWCIPLGGVRGIILRRRGVGEVDHKLESIMEVEAREGCVREVHDDNPYVLEALRRRVETLVLHTPNGCEVLKGKPAEPCTAQAGWNPWEGPTPQC</sequence>
<dbReference type="SUPFAM" id="SSF56784">
    <property type="entry name" value="HAD-like"/>
    <property type="match status" value="1"/>
</dbReference>
<dbReference type="Proteomes" id="UP000291213">
    <property type="component" value="Unassembled WGS sequence"/>
</dbReference>
<protein>
    <recommendedName>
        <fullName evidence="3">Phosphatase</fullName>
    </recommendedName>
</protein>
<comment type="caution">
    <text evidence="1">The sequence shown here is derived from an EMBL/GenBank/DDBJ whole genome shotgun (WGS) entry which is preliminary data.</text>
</comment>
<dbReference type="Gene3D" id="3.40.50.1000">
    <property type="entry name" value="HAD superfamily/HAD-like"/>
    <property type="match status" value="1"/>
</dbReference>
<evidence type="ECO:0000313" key="1">
    <source>
        <dbReference type="EMBL" id="GBF09243.1"/>
    </source>
</evidence>
<accession>A0A401HA09</accession>
<organism evidence="1 2">
    <name type="scientific">Aeropyrum pernix</name>
    <dbReference type="NCBI Taxonomy" id="56636"/>
    <lineage>
        <taxon>Archaea</taxon>
        <taxon>Thermoproteota</taxon>
        <taxon>Thermoprotei</taxon>
        <taxon>Desulfurococcales</taxon>
        <taxon>Desulfurococcaceae</taxon>
        <taxon>Aeropyrum</taxon>
    </lineage>
</organism>
<dbReference type="AlphaFoldDB" id="A0A401HA09"/>
<reference evidence="1 2" key="1">
    <citation type="submission" date="2017-02" db="EMBL/GenBank/DDBJ databases">
        <title>isolation and characterization of a novel temperate virus Aeropyrum globular virus 1 infecting hyperthermophilic archaeon Aeropyrum.</title>
        <authorList>
            <person name="Yumiya M."/>
            <person name="Yoshida T."/>
            <person name="Sako Y."/>
        </authorList>
    </citation>
    <scope>NUCLEOTIDE SEQUENCE [LARGE SCALE GENOMIC DNA]</scope>
    <source>
        <strain evidence="1 2">YK1-12-2013</strain>
    </source>
</reference>
<dbReference type="InterPro" id="IPR023214">
    <property type="entry name" value="HAD_sf"/>
</dbReference>
<dbReference type="InterPro" id="IPR036412">
    <property type="entry name" value="HAD-like_sf"/>
</dbReference>
<gene>
    <name evidence="1" type="ORF">apy_09680</name>
</gene>
<evidence type="ECO:0000313" key="2">
    <source>
        <dbReference type="Proteomes" id="UP000291213"/>
    </source>
</evidence>
<evidence type="ECO:0008006" key="3">
    <source>
        <dbReference type="Google" id="ProtNLM"/>
    </source>
</evidence>
<dbReference type="CDD" id="cd01427">
    <property type="entry name" value="HAD_like"/>
    <property type="match status" value="1"/>
</dbReference>
<dbReference type="EMBL" id="BDMD01000050">
    <property type="protein sequence ID" value="GBF09243.1"/>
    <property type="molecule type" value="Genomic_DNA"/>
</dbReference>
<proteinExistence type="predicted"/>